<dbReference type="AlphaFoldDB" id="A0A558BL90"/>
<protein>
    <recommendedName>
        <fullName evidence="3">Porin</fullName>
    </recommendedName>
</protein>
<dbReference type="RefSeq" id="WP_144852696.1">
    <property type="nucleotide sequence ID" value="NZ_VMRJ01000007.1"/>
</dbReference>
<dbReference type="OrthoDB" id="5571598at2"/>
<gene>
    <name evidence="1" type="ORF">FNT36_23035</name>
</gene>
<reference evidence="1 2" key="1">
    <citation type="submission" date="2019-07" db="EMBL/GenBank/DDBJ databases">
        <title>Hymenobacter sp. straun FUR1 Genome sequencing and assembly.</title>
        <authorList>
            <person name="Chhetri G."/>
        </authorList>
    </citation>
    <scope>NUCLEOTIDE SEQUENCE [LARGE SCALE GENOMIC DNA]</scope>
    <source>
        <strain evidence="1 2">Fur1</strain>
    </source>
</reference>
<dbReference type="SUPFAM" id="SSF56935">
    <property type="entry name" value="Porins"/>
    <property type="match status" value="1"/>
</dbReference>
<evidence type="ECO:0000313" key="1">
    <source>
        <dbReference type="EMBL" id="TVT37285.1"/>
    </source>
</evidence>
<name>A0A558BL90_9BACT</name>
<dbReference type="InterPro" id="IPR023614">
    <property type="entry name" value="Porin_dom_sf"/>
</dbReference>
<dbReference type="Gene3D" id="2.40.160.10">
    <property type="entry name" value="Porin"/>
    <property type="match status" value="1"/>
</dbReference>
<dbReference type="EMBL" id="VMRJ01000007">
    <property type="protein sequence ID" value="TVT37285.1"/>
    <property type="molecule type" value="Genomic_DNA"/>
</dbReference>
<dbReference type="Proteomes" id="UP000317624">
    <property type="component" value="Unassembled WGS sequence"/>
</dbReference>
<sequence length="247" mass="27821">MLLGKHHTPINYWNDTYHHGRVFFPTVDRPLLFAQNFIPLHTTGISLQGQNLGRLRFGYDAMLGNGLGSGDVEDNNRFKSLTLAVHIKPTNGMRLGASLYHDVISKGSTIHNHSTGGTTLALSRISQNIMTASVAYNDSIFSKKFELLVESSMAVNKSDSLGEQKALATYAYAGLRITDKIIPYVRVDDIRYNHREVYFMDNNTRSFVGGVRYELSYLAVFKLEYQHVESHMYTNSDNLIFQVAVGF</sequence>
<comment type="caution">
    <text evidence="1">The sequence shown here is derived from an EMBL/GenBank/DDBJ whole genome shotgun (WGS) entry which is preliminary data.</text>
</comment>
<accession>A0A558BL90</accession>
<proteinExistence type="predicted"/>
<evidence type="ECO:0000313" key="2">
    <source>
        <dbReference type="Proteomes" id="UP000317624"/>
    </source>
</evidence>
<evidence type="ECO:0008006" key="3">
    <source>
        <dbReference type="Google" id="ProtNLM"/>
    </source>
</evidence>
<organism evidence="1 2">
    <name type="scientific">Hymenobacter setariae</name>
    <dbReference type="NCBI Taxonomy" id="2594794"/>
    <lineage>
        <taxon>Bacteria</taxon>
        <taxon>Pseudomonadati</taxon>
        <taxon>Bacteroidota</taxon>
        <taxon>Cytophagia</taxon>
        <taxon>Cytophagales</taxon>
        <taxon>Hymenobacteraceae</taxon>
        <taxon>Hymenobacter</taxon>
    </lineage>
</organism>
<keyword evidence="2" id="KW-1185">Reference proteome</keyword>